<keyword evidence="2 6" id="KW-0889">Transcription antitermination</keyword>
<dbReference type="InterPro" id="IPR011605">
    <property type="entry name" value="NusB_fam"/>
</dbReference>
<dbReference type="Pfam" id="PF01029">
    <property type="entry name" value="NusB"/>
    <property type="match status" value="1"/>
</dbReference>
<evidence type="ECO:0000256" key="5">
    <source>
        <dbReference type="ARBA" id="ARBA00023163"/>
    </source>
</evidence>
<feature type="domain" description="NusB/RsmB/TIM44" evidence="8">
    <location>
        <begin position="32"/>
        <end position="164"/>
    </location>
</feature>
<evidence type="ECO:0000313" key="9">
    <source>
        <dbReference type="EMBL" id="EFL52692.1"/>
    </source>
</evidence>
<protein>
    <recommendedName>
        <fullName evidence="6">Transcription antitermination protein NusB</fullName>
    </recommendedName>
    <alternativeName>
        <fullName evidence="6">Antitermination factor NusB</fullName>
    </alternativeName>
</protein>
<dbReference type="InterPro" id="IPR035926">
    <property type="entry name" value="NusB-like_sf"/>
</dbReference>
<comment type="function">
    <text evidence="6">Involved in transcription antitermination. Required for transcription of ribosomal RNA (rRNA) genes. Binds specifically to the boxA antiterminator sequence of the ribosomal RNA (rrn) operons.</text>
</comment>
<gene>
    <name evidence="6" type="primary">nusB</name>
    <name evidence="9" type="ORF">DesfrDRAFT_0322</name>
</gene>
<keyword evidence="5 6" id="KW-0804">Transcription</keyword>
<reference evidence="9 10" key="1">
    <citation type="submission" date="2010-08" db="EMBL/GenBank/DDBJ databases">
        <title>The draft genome of Desulfovibrio fructosovorans JJ.</title>
        <authorList>
            <consortium name="US DOE Joint Genome Institute (JGI-PGF)"/>
            <person name="Lucas S."/>
            <person name="Copeland A."/>
            <person name="Lapidus A."/>
            <person name="Cheng J.-F."/>
            <person name="Bruce D."/>
            <person name="Goodwin L."/>
            <person name="Pitluck S."/>
            <person name="Land M.L."/>
            <person name="Hauser L."/>
            <person name="Chang Y.-J."/>
            <person name="Jeffries C."/>
            <person name="Wall J.D."/>
            <person name="Stahl D.A."/>
            <person name="Arkin A.P."/>
            <person name="Dehal P."/>
            <person name="Stolyar S.M."/>
            <person name="Hazen T.C."/>
            <person name="Woyke T.J."/>
        </authorList>
    </citation>
    <scope>NUCLEOTIDE SEQUENCE [LARGE SCALE GENOMIC DNA]</scope>
    <source>
        <strain evidence="9 10">JJ</strain>
    </source>
</reference>
<evidence type="ECO:0000256" key="1">
    <source>
        <dbReference type="ARBA" id="ARBA00005952"/>
    </source>
</evidence>
<evidence type="ECO:0000256" key="4">
    <source>
        <dbReference type="ARBA" id="ARBA00023015"/>
    </source>
</evidence>
<feature type="compositionally biased region" description="Basic and acidic residues" evidence="7">
    <location>
        <begin position="19"/>
        <end position="28"/>
    </location>
</feature>
<sequence>MPVAAQTAMSEKAAPMPEEASHNGDKKPVSRRKARKQAFECLYGLIFESAADERSLRRVFARCPHDVAEGEDGSGQEFAWELVSGVWTNQRELDAHIVRFSKNWKLSRIAKVELTILRLAVYEILYRSDIPLRVALNEAIELAKRYGDENSRNFINGILDAIAKAVDSGEFEIHKDL</sequence>
<dbReference type="Gene3D" id="1.10.940.10">
    <property type="entry name" value="NusB-like"/>
    <property type="match status" value="1"/>
</dbReference>
<accession>E1JRS3</accession>
<dbReference type="SUPFAM" id="SSF48013">
    <property type="entry name" value="NusB-like"/>
    <property type="match status" value="1"/>
</dbReference>
<dbReference type="EMBL" id="AECZ01000002">
    <property type="protein sequence ID" value="EFL52692.1"/>
    <property type="molecule type" value="Genomic_DNA"/>
</dbReference>
<dbReference type="NCBIfam" id="TIGR01951">
    <property type="entry name" value="nusB"/>
    <property type="match status" value="1"/>
</dbReference>
<dbReference type="GO" id="GO:0031564">
    <property type="term" value="P:transcription antitermination"/>
    <property type="evidence" value="ECO:0007669"/>
    <property type="project" value="UniProtKB-KW"/>
</dbReference>
<evidence type="ECO:0000313" key="10">
    <source>
        <dbReference type="Proteomes" id="UP000006250"/>
    </source>
</evidence>
<dbReference type="PANTHER" id="PTHR11078:SF3">
    <property type="entry name" value="ANTITERMINATION NUSB DOMAIN-CONTAINING PROTEIN"/>
    <property type="match status" value="1"/>
</dbReference>
<dbReference type="InterPro" id="IPR006027">
    <property type="entry name" value="NusB_RsmB_TIM44"/>
</dbReference>
<evidence type="ECO:0000259" key="8">
    <source>
        <dbReference type="Pfam" id="PF01029"/>
    </source>
</evidence>
<comment type="similarity">
    <text evidence="1 6">Belongs to the NusB family.</text>
</comment>
<dbReference type="eggNOG" id="COG0781">
    <property type="taxonomic scope" value="Bacteria"/>
</dbReference>
<dbReference type="GO" id="GO:0006353">
    <property type="term" value="P:DNA-templated transcription termination"/>
    <property type="evidence" value="ECO:0007669"/>
    <property type="project" value="UniProtKB-UniRule"/>
</dbReference>
<keyword evidence="4 6" id="KW-0805">Transcription regulation</keyword>
<comment type="caution">
    <text evidence="9">The sequence shown here is derived from an EMBL/GenBank/DDBJ whole genome shotgun (WGS) entry which is preliminary data.</text>
</comment>
<organism evidence="9 10">
    <name type="scientific">Solidesulfovibrio fructosivorans JJ]</name>
    <dbReference type="NCBI Taxonomy" id="596151"/>
    <lineage>
        <taxon>Bacteria</taxon>
        <taxon>Pseudomonadati</taxon>
        <taxon>Thermodesulfobacteriota</taxon>
        <taxon>Desulfovibrionia</taxon>
        <taxon>Desulfovibrionales</taxon>
        <taxon>Desulfovibrionaceae</taxon>
        <taxon>Solidesulfovibrio</taxon>
    </lineage>
</organism>
<dbReference type="Proteomes" id="UP000006250">
    <property type="component" value="Unassembled WGS sequence"/>
</dbReference>
<dbReference type="OrthoDB" id="9797817at2"/>
<feature type="region of interest" description="Disordered" evidence="7">
    <location>
        <begin position="1"/>
        <end position="31"/>
    </location>
</feature>
<dbReference type="PANTHER" id="PTHR11078">
    <property type="entry name" value="N UTILIZATION SUBSTANCE PROTEIN B-RELATED"/>
    <property type="match status" value="1"/>
</dbReference>
<keyword evidence="10" id="KW-1185">Reference proteome</keyword>
<keyword evidence="3 6" id="KW-0694">RNA-binding</keyword>
<dbReference type="HAMAP" id="MF_00073">
    <property type="entry name" value="NusB"/>
    <property type="match status" value="1"/>
</dbReference>
<evidence type="ECO:0000256" key="7">
    <source>
        <dbReference type="SAM" id="MobiDB-lite"/>
    </source>
</evidence>
<dbReference type="GO" id="GO:0003723">
    <property type="term" value="F:RNA binding"/>
    <property type="evidence" value="ECO:0007669"/>
    <property type="project" value="UniProtKB-UniRule"/>
</dbReference>
<dbReference type="AlphaFoldDB" id="E1JRS3"/>
<name>E1JRS3_SOLFR</name>
<dbReference type="GO" id="GO:0005829">
    <property type="term" value="C:cytosol"/>
    <property type="evidence" value="ECO:0007669"/>
    <property type="project" value="TreeGrafter"/>
</dbReference>
<proteinExistence type="inferred from homology"/>
<evidence type="ECO:0000256" key="6">
    <source>
        <dbReference type="HAMAP-Rule" id="MF_00073"/>
    </source>
</evidence>
<dbReference type="STRING" id="596151.DesfrDRAFT_0322"/>
<evidence type="ECO:0000256" key="3">
    <source>
        <dbReference type="ARBA" id="ARBA00022884"/>
    </source>
</evidence>
<evidence type="ECO:0000256" key="2">
    <source>
        <dbReference type="ARBA" id="ARBA00022814"/>
    </source>
</evidence>